<feature type="domain" description="Dof-type" evidence="11">
    <location>
        <begin position="33"/>
        <end position="87"/>
    </location>
</feature>
<dbReference type="PANTHER" id="PTHR31992:SF205">
    <property type="entry name" value="DOF ZINC FINGER PROTEIN"/>
    <property type="match status" value="1"/>
</dbReference>
<gene>
    <name evidence="12" type="ORF">NE237_007971</name>
</gene>
<keyword evidence="3 9" id="KW-0862">Zinc</keyword>
<dbReference type="InterPro" id="IPR045174">
    <property type="entry name" value="Dof"/>
</dbReference>
<protein>
    <recommendedName>
        <fullName evidence="9">Dof zinc finger protein</fullName>
    </recommendedName>
</protein>
<feature type="compositionally biased region" description="Low complexity" evidence="10">
    <location>
        <begin position="100"/>
        <end position="122"/>
    </location>
</feature>
<evidence type="ECO:0000256" key="1">
    <source>
        <dbReference type="ARBA" id="ARBA00022723"/>
    </source>
</evidence>
<dbReference type="Proteomes" id="UP001141806">
    <property type="component" value="Unassembled WGS sequence"/>
</dbReference>
<proteinExistence type="predicted"/>
<evidence type="ECO:0000256" key="5">
    <source>
        <dbReference type="ARBA" id="ARBA00023125"/>
    </source>
</evidence>
<dbReference type="Pfam" id="PF02701">
    <property type="entry name" value="Zn_ribbon_Dof"/>
    <property type="match status" value="1"/>
</dbReference>
<evidence type="ECO:0000256" key="7">
    <source>
        <dbReference type="ARBA" id="ARBA00023242"/>
    </source>
</evidence>
<keyword evidence="6 9" id="KW-0804">Transcription</keyword>
<dbReference type="GO" id="GO:0005634">
    <property type="term" value="C:nucleus"/>
    <property type="evidence" value="ECO:0007669"/>
    <property type="project" value="UniProtKB-SubCell"/>
</dbReference>
<evidence type="ECO:0000313" key="12">
    <source>
        <dbReference type="EMBL" id="KAJ4974797.1"/>
    </source>
</evidence>
<evidence type="ECO:0000256" key="9">
    <source>
        <dbReference type="RuleBase" id="RU369094"/>
    </source>
</evidence>
<organism evidence="12 13">
    <name type="scientific">Protea cynaroides</name>
    <dbReference type="NCBI Taxonomy" id="273540"/>
    <lineage>
        <taxon>Eukaryota</taxon>
        <taxon>Viridiplantae</taxon>
        <taxon>Streptophyta</taxon>
        <taxon>Embryophyta</taxon>
        <taxon>Tracheophyta</taxon>
        <taxon>Spermatophyta</taxon>
        <taxon>Magnoliopsida</taxon>
        <taxon>Proteales</taxon>
        <taxon>Proteaceae</taxon>
        <taxon>Protea</taxon>
    </lineage>
</organism>
<sequence length="296" mass="32089">MQDFRAMGSGGGTAGGRIFAGDRRIRPHPNLALKCPRCDSLNTKFCYYNNYNLSQPRHFCKSCRRYWTKGGVLRNVPVGGGCRKTKRSKSKSPKERKSTTSHSSSESSSLTATTNEAGSVPSKSSSAIAAATTAGLVNFPDSTLFVPQNPNLNTDLEPPMLDNIEQASDGGIFPETGSFTNLMTASNSAFLGFGFNDILPFRLHQQQQQEQKMTSSMAEELKTPELTAGFMDQTVPIDLTEMQGRNSNVGGGGGLTGLEWGTGGDQGLYDLGSSVDQCYWSTQNQWTDNSHPLYLP</sequence>
<evidence type="ECO:0000256" key="10">
    <source>
        <dbReference type="SAM" id="MobiDB-lite"/>
    </source>
</evidence>
<dbReference type="PROSITE" id="PS01361">
    <property type="entry name" value="ZF_DOF_1"/>
    <property type="match status" value="1"/>
</dbReference>
<reference evidence="12" key="1">
    <citation type="journal article" date="2023" name="Plant J.">
        <title>The genome of the king protea, Protea cynaroides.</title>
        <authorList>
            <person name="Chang J."/>
            <person name="Duong T.A."/>
            <person name="Schoeman C."/>
            <person name="Ma X."/>
            <person name="Roodt D."/>
            <person name="Barker N."/>
            <person name="Li Z."/>
            <person name="Van de Peer Y."/>
            <person name="Mizrachi E."/>
        </authorList>
    </citation>
    <scope>NUCLEOTIDE SEQUENCE</scope>
    <source>
        <tissue evidence="12">Young leaves</tissue>
    </source>
</reference>
<comment type="function">
    <text evidence="9">Transcription factor that binds specifically to a 5'-AA[AG]G-3' consensus core sequence.</text>
</comment>
<dbReference type="OrthoDB" id="1927254at2759"/>
<evidence type="ECO:0000313" key="13">
    <source>
        <dbReference type="Proteomes" id="UP001141806"/>
    </source>
</evidence>
<dbReference type="PANTHER" id="PTHR31992">
    <property type="entry name" value="DOF ZINC FINGER PROTEIN DOF1.4-RELATED"/>
    <property type="match status" value="1"/>
</dbReference>
<evidence type="ECO:0000259" key="11">
    <source>
        <dbReference type="PROSITE" id="PS50884"/>
    </source>
</evidence>
<keyword evidence="13" id="KW-1185">Reference proteome</keyword>
<dbReference type="GO" id="GO:0008270">
    <property type="term" value="F:zinc ion binding"/>
    <property type="evidence" value="ECO:0007669"/>
    <property type="project" value="UniProtKB-KW"/>
</dbReference>
<feature type="region of interest" description="Disordered" evidence="10">
    <location>
        <begin position="1"/>
        <end position="21"/>
    </location>
</feature>
<dbReference type="GO" id="GO:0003700">
    <property type="term" value="F:DNA-binding transcription factor activity"/>
    <property type="evidence" value="ECO:0007669"/>
    <property type="project" value="UniProtKB-UniRule"/>
</dbReference>
<comment type="subcellular location">
    <subcellularLocation>
        <location evidence="8 9">Nucleus</location>
    </subcellularLocation>
</comment>
<accession>A0A9Q0KQ65</accession>
<evidence type="ECO:0000256" key="8">
    <source>
        <dbReference type="PROSITE-ProRule" id="PRU00071"/>
    </source>
</evidence>
<keyword evidence="2 8" id="KW-0863">Zinc-finger</keyword>
<keyword evidence="1 9" id="KW-0479">Metal-binding</keyword>
<dbReference type="PROSITE" id="PS50884">
    <property type="entry name" value="ZF_DOF_2"/>
    <property type="match status" value="1"/>
</dbReference>
<comment type="caution">
    <text evidence="12">The sequence shown here is derived from an EMBL/GenBank/DDBJ whole genome shotgun (WGS) entry which is preliminary data.</text>
</comment>
<dbReference type="EMBL" id="JAMYWD010000004">
    <property type="protein sequence ID" value="KAJ4974797.1"/>
    <property type="molecule type" value="Genomic_DNA"/>
</dbReference>
<evidence type="ECO:0000256" key="3">
    <source>
        <dbReference type="ARBA" id="ARBA00022833"/>
    </source>
</evidence>
<evidence type="ECO:0000256" key="4">
    <source>
        <dbReference type="ARBA" id="ARBA00023015"/>
    </source>
</evidence>
<keyword evidence="5 8" id="KW-0238">DNA-binding</keyword>
<name>A0A9Q0KQ65_9MAGN</name>
<evidence type="ECO:0000256" key="2">
    <source>
        <dbReference type="ARBA" id="ARBA00022771"/>
    </source>
</evidence>
<evidence type="ECO:0000256" key="6">
    <source>
        <dbReference type="ARBA" id="ARBA00023163"/>
    </source>
</evidence>
<dbReference type="InterPro" id="IPR003851">
    <property type="entry name" value="Znf_Dof"/>
</dbReference>
<dbReference type="AlphaFoldDB" id="A0A9Q0KQ65"/>
<keyword evidence="7 8" id="KW-0539">Nucleus</keyword>
<keyword evidence="4 9" id="KW-0805">Transcription regulation</keyword>
<dbReference type="GO" id="GO:0003677">
    <property type="term" value="F:DNA binding"/>
    <property type="evidence" value="ECO:0007669"/>
    <property type="project" value="UniProtKB-UniRule"/>
</dbReference>
<feature type="region of interest" description="Disordered" evidence="10">
    <location>
        <begin position="78"/>
        <end position="122"/>
    </location>
</feature>